<dbReference type="EMBL" id="QTUC01000001">
    <property type="protein sequence ID" value="REF37969.1"/>
    <property type="molecule type" value="Genomic_DNA"/>
</dbReference>
<gene>
    <name evidence="3" type="ORF">DFJ64_3431</name>
</gene>
<dbReference type="InterPro" id="IPR000683">
    <property type="entry name" value="Gfo/Idh/MocA-like_OxRdtase_N"/>
</dbReference>
<feature type="domain" description="Gfo/Idh/MocA-like oxidoreductase N-terminal" evidence="1">
    <location>
        <begin position="6"/>
        <end position="125"/>
    </location>
</feature>
<dbReference type="Pfam" id="PF22725">
    <property type="entry name" value="GFO_IDH_MocA_C3"/>
    <property type="match status" value="1"/>
</dbReference>
<protein>
    <submittedName>
        <fullName evidence="3">Putative dehydrogenase</fullName>
    </submittedName>
</protein>
<organism evidence="3 4">
    <name type="scientific">Thermasporomyces composti</name>
    <dbReference type="NCBI Taxonomy" id="696763"/>
    <lineage>
        <taxon>Bacteria</taxon>
        <taxon>Bacillati</taxon>
        <taxon>Actinomycetota</taxon>
        <taxon>Actinomycetes</taxon>
        <taxon>Propionibacteriales</taxon>
        <taxon>Nocardioidaceae</taxon>
        <taxon>Thermasporomyces</taxon>
    </lineage>
</organism>
<dbReference type="Gene3D" id="3.40.50.720">
    <property type="entry name" value="NAD(P)-binding Rossmann-like Domain"/>
    <property type="match status" value="1"/>
</dbReference>
<dbReference type="PANTHER" id="PTHR43377">
    <property type="entry name" value="BILIVERDIN REDUCTASE A"/>
    <property type="match status" value="1"/>
</dbReference>
<accession>A0A3D9V907</accession>
<evidence type="ECO:0000313" key="3">
    <source>
        <dbReference type="EMBL" id="REF37969.1"/>
    </source>
</evidence>
<feature type="domain" description="GFO/IDH/MocA-like oxidoreductase" evidence="2">
    <location>
        <begin position="137"/>
        <end position="263"/>
    </location>
</feature>
<dbReference type="Proteomes" id="UP000256485">
    <property type="component" value="Unassembled WGS sequence"/>
</dbReference>
<dbReference type="Gene3D" id="3.30.360.10">
    <property type="entry name" value="Dihydrodipicolinate Reductase, domain 2"/>
    <property type="match status" value="1"/>
</dbReference>
<evidence type="ECO:0000313" key="4">
    <source>
        <dbReference type="Proteomes" id="UP000256485"/>
    </source>
</evidence>
<dbReference type="OrthoDB" id="9792085at2"/>
<keyword evidence="4" id="KW-1185">Reference proteome</keyword>
<dbReference type="SUPFAM" id="SSF51735">
    <property type="entry name" value="NAD(P)-binding Rossmann-fold domains"/>
    <property type="match status" value="1"/>
</dbReference>
<dbReference type="PANTHER" id="PTHR43377:SF1">
    <property type="entry name" value="BILIVERDIN REDUCTASE A"/>
    <property type="match status" value="1"/>
</dbReference>
<evidence type="ECO:0000259" key="2">
    <source>
        <dbReference type="Pfam" id="PF22725"/>
    </source>
</evidence>
<name>A0A3D9V907_THECX</name>
<dbReference type="RefSeq" id="WP_115851336.1">
    <property type="nucleotide sequence ID" value="NZ_QTUC01000001.1"/>
</dbReference>
<dbReference type="InterPro" id="IPR036291">
    <property type="entry name" value="NAD(P)-bd_dom_sf"/>
</dbReference>
<comment type="caution">
    <text evidence="3">The sequence shown here is derived from an EMBL/GenBank/DDBJ whole genome shotgun (WGS) entry which is preliminary data.</text>
</comment>
<dbReference type="AlphaFoldDB" id="A0A3D9V907"/>
<sequence length="342" mass="36923">MGSTPVRVAMIGFDHWYTALPLARAFAEHPEIEVVGIADADRNRAMDVLARTGLNAPIATEKELLEDPRVQAIAAFGSCEKNPAVCVTAAENGKHIVSIKPMARTLDEATQILTAVRRAGVRFLPGESRPRASAFAQQVRRWLDEGRFGRILTANFQTLSGLPRAWPDADDPGWWVDPERAPGGGWIDHSIYHIDLLRWLTGARVTKVFGVSGNLRHSLGVEDYGHATIEFDSGLVATVEDTWTAPAGGSRQTTTLQGSDGALYHDTLTGKLAITDPDYGGWVQVAAPPSHPSSVDDVIATVRGEGEPLASVEDAWENLAICEAFYRSCAVGKPVEPARLPA</sequence>
<dbReference type="SUPFAM" id="SSF55347">
    <property type="entry name" value="Glyceraldehyde-3-phosphate dehydrogenase-like, C-terminal domain"/>
    <property type="match status" value="1"/>
</dbReference>
<proteinExistence type="predicted"/>
<dbReference type="InterPro" id="IPR051450">
    <property type="entry name" value="Gfo/Idh/MocA_Oxidoreductases"/>
</dbReference>
<reference evidence="3 4" key="1">
    <citation type="submission" date="2018-08" db="EMBL/GenBank/DDBJ databases">
        <title>Sequencing the genomes of 1000 actinobacteria strains.</title>
        <authorList>
            <person name="Klenk H.-P."/>
        </authorList>
    </citation>
    <scope>NUCLEOTIDE SEQUENCE [LARGE SCALE GENOMIC DNA]</scope>
    <source>
        <strain evidence="3 4">DSM 22891</strain>
    </source>
</reference>
<dbReference type="InterPro" id="IPR055170">
    <property type="entry name" value="GFO_IDH_MocA-like_dom"/>
</dbReference>
<dbReference type="GO" id="GO:0000166">
    <property type="term" value="F:nucleotide binding"/>
    <property type="evidence" value="ECO:0007669"/>
    <property type="project" value="InterPro"/>
</dbReference>
<evidence type="ECO:0000259" key="1">
    <source>
        <dbReference type="Pfam" id="PF01408"/>
    </source>
</evidence>
<dbReference type="Pfam" id="PF01408">
    <property type="entry name" value="GFO_IDH_MocA"/>
    <property type="match status" value="1"/>
</dbReference>